<dbReference type="EMBL" id="GL636505">
    <property type="protein sequence ID" value="EFW14594.1"/>
    <property type="molecule type" value="Genomic_DNA"/>
</dbReference>
<reference evidence="3" key="2">
    <citation type="submission" date="2010-03" db="EMBL/GenBank/DDBJ databases">
        <title>The genome sequence of Coccidioides posadasii strain Silveira.</title>
        <authorList>
            <consortium name="The Broad Institute Genome Sequencing Center for Infectious Disease"/>
            <person name="Neafsey D."/>
            <person name="Orbach M."/>
            <person name="Henn M.R."/>
            <person name="Cole G.T."/>
            <person name="Galgiani J."/>
            <person name="Gardner M.J."/>
            <person name="Kirkland T.N."/>
            <person name="Taylor J.W."/>
            <person name="Young S.K."/>
            <person name="Zeng Q."/>
            <person name="Koehrsen M."/>
            <person name="Alvarado L."/>
            <person name="Berlin A."/>
            <person name="Borenstein D."/>
            <person name="Chapman S.B."/>
            <person name="Chen Z."/>
            <person name="Engels R."/>
            <person name="Freedman E."/>
            <person name="Gellesch M."/>
            <person name="Goldberg J."/>
            <person name="Griggs A."/>
            <person name="Gujja S."/>
            <person name="Heilman E."/>
            <person name="Heiman D."/>
            <person name="Howarth C."/>
            <person name="Jen D."/>
            <person name="Larson L."/>
            <person name="Mehta T."/>
            <person name="Neiman D."/>
            <person name="Park D."/>
            <person name="Pearson M."/>
            <person name="Richards J."/>
            <person name="Roberts A."/>
            <person name="Saif S."/>
            <person name="Shea T."/>
            <person name="Shenoy N."/>
            <person name="Sisk P."/>
            <person name="Stolte C."/>
            <person name="Sykes S."/>
            <person name="Walk T."/>
            <person name="White J."/>
            <person name="Yandava C."/>
            <person name="Haas B."/>
            <person name="Nusbaum C."/>
            <person name="Birren B."/>
        </authorList>
    </citation>
    <scope>NUCLEOTIDE SEQUENCE [LARGE SCALE GENOMIC DNA]</scope>
    <source>
        <strain evidence="3">RMSCC 757 / Silveira</strain>
    </source>
</reference>
<accession>E9DGA3</accession>
<proteinExistence type="predicted"/>
<evidence type="ECO:0000256" key="1">
    <source>
        <dbReference type="SAM" id="MobiDB-lite"/>
    </source>
</evidence>
<evidence type="ECO:0000313" key="3">
    <source>
        <dbReference type="Proteomes" id="UP000002497"/>
    </source>
</evidence>
<gene>
    <name evidence="2" type="ORF">CPSG_08852</name>
</gene>
<dbReference type="VEuPathDB" id="FungiDB:CPSG_08852"/>
<reference evidence="3" key="1">
    <citation type="journal article" date="2010" name="Genome Res.">
        <title>Population genomic sequencing of Coccidioides fungi reveals recent hybridization and transposon control.</title>
        <authorList>
            <person name="Neafsey D.E."/>
            <person name="Barker B.M."/>
            <person name="Sharpton T.J."/>
            <person name="Stajich J.E."/>
            <person name="Park D.J."/>
            <person name="Whiston E."/>
            <person name="Hung C.-Y."/>
            <person name="McMahan C."/>
            <person name="White J."/>
            <person name="Sykes S."/>
            <person name="Heiman D."/>
            <person name="Young S."/>
            <person name="Zeng Q."/>
            <person name="Abouelleil A."/>
            <person name="Aftuck L."/>
            <person name="Bessette D."/>
            <person name="Brown A."/>
            <person name="FitzGerald M."/>
            <person name="Lui A."/>
            <person name="Macdonald J.P."/>
            <person name="Priest M."/>
            <person name="Orbach M.J."/>
            <person name="Galgiani J.N."/>
            <person name="Kirkland T.N."/>
            <person name="Cole G.T."/>
            <person name="Birren B.W."/>
            <person name="Henn M.R."/>
            <person name="Taylor J.W."/>
            <person name="Rounsley S.D."/>
        </authorList>
    </citation>
    <scope>NUCLEOTIDE SEQUENCE [LARGE SCALE GENOMIC DNA]</scope>
    <source>
        <strain evidence="3">RMSCC 757 / Silveira</strain>
    </source>
</reference>
<evidence type="ECO:0000313" key="2">
    <source>
        <dbReference type="EMBL" id="EFW14594.1"/>
    </source>
</evidence>
<dbReference type="AlphaFoldDB" id="E9DGA3"/>
<dbReference type="HOGENOM" id="CLU_2960597_0_0_1"/>
<protein>
    <submittedName>
        <fullName evidence="2">Predicted protein</fullName>
    </submittedName>
</protein>
<organism evidence="3">
    <name type="scientific">Coccidioides posadasii (strain RMSCC 757 / Silveira)</name>
    <name type="common">Valley fever fungus</name>
    <dbReference type="NCBI Taxonomy" id="443226"/>
    <lineage>
        <taxon>Eukaryota</taxon>
        <taxon>Fungi</taxon>
        <taxon>Dikarya</taxon>
        <taxon>Ascomycota</taxon>
        <taxon>Pezizomycotina</taxon>
        <taxon>Eurotiomycetes</taxon>
        <taxon>Eurotiomycetidae</taxon>
        <taxon>Onygenales</taxon>
        <taxon>Onygenaceae</taxon>
        <taxon>Coccidioides</taxon>
    </lineage>
</organism>
<dbReference type="Proteomes" id="UP000002497">
    <property type="component" value="Unassembled WGS sequence"/>
</dbReference>
<name>E9DGA3_COCPS</name>
<feature type="region of interest" description="Disordered" evidence="1">
    <location>
        <begin position="31"/>
        <end position="59"/>
    </location>
</feature>
<keyword evidence="3" id="KW-1185">Reference proteome</keyword>
<sequence length="59" mass="6215">MTALPRRASAAVVPSFKHQVAGRRAGIRSSLVSPGAIPGQSTREEPRVSDGELHPVIGR</sequence>
<feature type="compositionally biased region" description="Basic and acidic residues" evidence="1">
    <location>
        <begin position="42"/>
        <end position="53"/>
    </location>
</feature>